<dbReference type="Gene3D" id="1.20.1250.20">
    <property type="entry name" value="MFS general substrate transporter like domains"/>
    <property type="match status" value="2"/>
</dbReference>
<keyword evidence="4" id="KW-1003">Cell membrane</keyword>
<comment type="similarity">
    <text evidence="2">Belongs to the major facilitator superfamily. Set transporter family.</text>
</comment>
<dbReference type="Proteomes" id="UP000805614">
    <property type="component" value="Unassembled WGS sequence"/>
</dbReference>
<keyword evidence="12" id="KW-1185">Reference proteome</keyword>
<evidence type="ECO:0000256" key="2">
    <source>
        <dbReference type="ARBA" id="ARBA00006523"/>
    </source>
</evidence>
<evidence type="ECO:0000256" key="3">
    <source>
        <dbReference type="ARBA" id="ARBA00022448"/>
    </source>
</evidence>
<protein>
    <submittedName>
        <fullName evidence="11">MFS transporter</fullName>
    </submittedName>
</protein>
<feature type="transmembrane region" description="Helical" evidence="9">
    <location>
        <begin position="30"/>
        <end position="50"/>
    </location>
</feature>
<keyword evidence="6 9" id="KW-0812">Transmembrane</keyword>
<name>A0ABR7LTG9_9ACTN</name>
<dbReference type="InterPro" id="IPR036259">
    <property type="entry name" value="MFS_trans_sf"/>
</dbReference>
<evidence type="ECO:0000256" key="9">
    <source>
        <dbReference type="SAM" id="Phobius"/>
    </source>
</evidence>
<feature type="transmembrane region" description="Helical" evidence="9">
    <location>
        <begin position="258"/>
        <end position="278"/>
    </location>
</feature>
<feature type="transmembrane region" description="Helical" evidence="9">
    <location>
        <begin position="225"/>
        <end position="251"/>
    </location>
</feature>
<dbReference type="Pfam" id="PF07690">
    <property type="entry name" value="MFS_1"/>
    <property type="match status" value="1"/>
</dbReference>
<sequence>MATLIAAGAASSCGVPLLPIHVTTTAGGTLSQVGYISTTSLLGSLVGLILGHISDRRKSNTGIIRISALLLSFGWFAVGWTRSVLEVFLISICFLSLATVLSSQVFAAISTSQESKERERAKVASSLRACFSLGYAIGPLVGAAIAGIGGIRAAFSVSGLLYFSIVLIAKSPAPSNLEEVRKVSSPGGVAPSSLGRMVFFCSLLCLVLVGDFLKASYLPVYIVHNLGYSILVSGVLLGLCAGLELIAFMVIGLISSRYGAGWTVAIAVGIASLGYSLMAGIPHLAVIYMVQISHVWVFAAIHGVGPIYTQRLLGPHIGTATASFFFAVAGAKVLSGVIGGVLAVPLGLPNLFWLPAAICAIVFIVMIFTVPRGVLRVQ</sequence>
<proteinExistence type="inferred from homology"/>
<gene>
    <name evidence="11" type="ORF">HKK74_21445</name>
</gene>
<feature type="transmembrane region" description="Helical" evidence="9">
    <location>
        <begin position="352"/>
        <end position="375"/>
    </location>
</feature>
<dbReference type="EMBL" id="JABVEC010000016">
    <property type="protein sequence ID" value="MBC6468041.1"/>
    <property type="molecule type" value="Genomic_DNA"/>
</dbReference>
<feature type="domain" description="Major facilitator superfamily (MFS) profile" evidence="10">
    <location>
        <begin position="1"/>
        <end position="374"/>
    </location>
</feature>
<comment type="caution">
    <text evidence="11">The sequence shown here is derived from an EMBL/GenBank/DDBJ whole genome shotgun (WGS) entry which is preliminary data.</text>
</comment>
<evidence type="ECO:0000256" key="1">
    <source>
        <dbReference type="ARBA" id="ARBA00004651"/>
    </source>
</evidence>
<dbReference type="InterPro" id="IPR020846">
    <property type="entry name" value="MFS_dom"/>
</dbReference>
<evidence type="ECO:0000313" key="12">
    <source>
        <dbReference type="Proteomes" id="UP000805614"/>
    </source>
</evidence>
<evidence type="ECO:0000256" key="6">
    <source>
        <dbReference type="ARBA" id="ARBA00022692"/>
    </source>
</evidence>
<dbReference type="PANTHER" id="PTHR23535">
    <property type="entry name" value="SUGAR EFFLUX TRANSPORTER A-RELATED"/>
    <property type="match status" value="1"/>
</dbReference>
<dbReference type="SUPFAM" id="SSF103473">
    <property type="entry name" value="MFS general substrate transporter"/>
    <property type="match status" value="1"/>
</dbReference>
<feature type="transmembrane region" description="Helical" evidence="9">
    <location>
        <begin position="87"/>
        <end position="109"/>
    </location>
</feature>
<evidence type="ECO:0000256" key="5">
    <source>
        <dbReference type="ARBA" id="ARBA00022597"/>
    </source>
</evidence>
<reference evidence="11 12" key="1">
    <citation type="submission" date="2020-06" db="EMBL/GenBank/DDBJ databases">
        <title>Actinomadura xiongansis sp. nov., isolated from soil of Baiyangdian.</title>
        <authorList>
            <person name="Zhang X."/>
        </authorList>
    </citation>
    <scope>NUCLEOTIDE SEQUENCE [LARGE SCALE GENOMIC DNA]</scope>
    <source>
        <strain evidence="11 12">HBUM206468</strain>
    </source>
</reference>
<dbReference type="PROSITE" id="PS50850">
    <property type="entry name" value="MFS"/>
    <property type="match status" value="1"/>
</dbReference>
<comment type="subcellular location">
    <subcellularLocation>
        <location evidence="1">Cell membrane</location>
        <topology evidence="1">Multi-pass membrane protein</topology>
    </subcellularLocation>
</comment>
<feature type="transmembrane region" description="Helical" evidence="9">
    <location>
        <begin position="154"/>
        <end position="173"/>
    </location>
</feature>
<keyword evidence="8 9" id="KW-0472">Membrane</keyword>
<keyword evidence="7 9" id="KW-1133">Transmembrane helix</keyword>
<evidence type="ECO:0000256" key="8">
    <source>
        <dbReference type="ARBA" id="ARBA00023136"/>
    </source>
</evidence>
<evidence type="ECO:0000259" key="10">
    <source>
        <dbReference type="PROSITE" id="PS50850"/>
    </source>
</evidence>
<evidence type="ECO:0000313" key="11">
    <source>
        <dbReference type="EMBL" id="MBC6468041.1"/>
    </source>
</evidence>
<evidence type="ECO:0000256" key="7">
    <source>
        <dbReference type="ARBA" id="ARBA00022989"/>
    </source>
</evidence>
<keyword evidence="3" id="KW-0813">Transport</keyword>
<feature type="transmembrane region" description="Helical" evidence="9">
    <location>
        <begin position="62"/>
        <end position="81"/>
    </location>
</feature>
<feature type="transmembrane region" description="Helical" evidence="9">
    <location>
        <begin position="284"/>
        <end position="308"/>
    </location>
</feature>
<feature type="transmembrane region" description="Helical" evidence="9">
    <location>
        <begin position="129"/>
        <end position="148"/>
    </location>
</feature>
<dbReference type="InterPro" id="IPR011701">
    <property type="entry name" value="MFS"/>
</dbReference>
<accession>A0ABR7LTG9</accession>
<feature type="transmembrane region" description="Helical" evidence="9">
    <location>
        <begin position="194"/>
        <end position="213"/>
    </location>
</feature>
<organism evidence="11 12">
    <name type="scientific">Actinomadura alba</name>
    <dbReference type="NCBI Taxonomy" id="406431"/>
    <lineage>
        <taxon>Bacteria</taxon>
        <taxon>Bacillati</taxon>
        <taxon>Actinomycetota</taxon>
        <taxon>Actinomycetes</taxon>
        <taxon>Streptosporangiales</taxon>
        <taxon>Thermomonosporaceae</taxon>
        <taxon>Actinomadura</taxon>
    </lineage>
</organism>
<keyword evidence="5" id="KW-0762">Sugar transport</keyword>
<evidence type="ECO:0000256" key="4">
    <source>
        <dbReference type="ARBA" id="ARBA00022475"/>
    </source>
</evidence>
<dbReference type="PANTHER" id="PTHR23535:SF2">
    <property type="entry name" value="SUGAR EFFLUX TRANSPORTER A-RELATED"/>
    <property type="match status" value="1"/>
</dbReference>
<feature type="transmembrane region" description="Helical" evidence="9">
    <location>
        <begin position="320"/>
        <end position="346"/>
    </location>
</feature>